<organism evidence="1 2">
    <name type="scientific">Phrynocephalus forsythii</name>
    <dbReference type="NCBI Taxonomy" id="171643"/>
    <lineage>
        <taxon>Eukaryota</taxon>
        <taxon>Metazoa</taxon>
        <taxon>Chordata</taxon>
        <taxon>Craniata</taxon>
        <taxon>Vertebrata</taxon>
        <taxon>Euteleostomi</taxon>
        <taxon>Lepidosauria</taxon>
        <taxon>Squamata</taxon>
        <taxon>Bifurcata</taxon>
        <taxon>Unidentata</taxon>
        <taxon>Episquamata</taxon>
        <taxon>Toxicofera</taxon>
        <taxon>Iguania</taxon>
        <taxon>Acrodonta</taxon>
        <taxon>Agamidae</taxon>
        <taxon>Agaminae</taxon>
        <taxon>Phrynocephalus</taxon>
    </lineage>
</organism>
<dbReference type="AlphaFoldDB" id="A0A9Q0Y778"/>
<dbReference type="Proteomes" id="UP001142489">
    <property type="component" value="Unassembled WGS sequence"/>
</dbReference>
<dbReference type="EMBL" id="JAPFRF010000001">
    <property type="protein sequence ID" value="KAJ7344907.1"/>
    <property type="molecule type" value="Genomic_DNA"/>
</dbReference>
<dbReference type="PANTHER" id="PTHR45913">
    <property type="entry name" value="EPM2A-INTERACTING PROTEIN 1"/>
    <property type="match status" value="1"/>
</dbReference>
<accession>A0A9Q0Y778</accession>
<sequence>MTDLFAKFNGINLQFQGEELDLITTKSVISPFLKKNKLTLWKQNFGRNEFSQFSIMSDLHKSSEIPFDETQVYCQHLESLHKGLSECFKNILSLEVPQWVMNPFMNIETAEVQSQEELVELSTNENLRASFQN</sequence>
<reference evidence="1" key="1">
    <citation type="journal article" date="2023" name="DNA Res.">
        <title>Chromosome-level genome assembly of Phrynocephalus forsythii using third-generation DNA sequencing and Hi-C analysis.</title>
        <authorList>
            <person name="Qi Y."/>
            <person name="Zhao W."/>
            <person name="Zhao Y."/>
            <person name="Niu C."/>
            <person name="Cao S."/>
            <person name="Zhang Y."/>
        </authorList>
    </citation>
    <scope>NUCLEOTIDE SEQUENCE</scope>
    <source>
        <tissue evidence="1">Muscle</tissue>
    </source>
</reference>
<gene>
    <name evidence="1" type="ORF">JRQ81_000857</name>
</gene>
<keyword evidence="2" id="KW-1185">Reference proteome</keyword>
<dbReference type="PANTHER" id="PTHR45913:SF22">
    <property type="entry name" value="SCAN BOX DOMAIN-CONTAINING PROTEIN"/>
    <property type="match status" value="1"/>
</dbReference>
<comment type="caution">
    <text evidence="1">The sequence shown here is derived from an EMBL/GenBank/DDBJ whole genome shotgun (WGS) entry which is preliminary data.</text>
</comment>
<name>A0A9Q0Y778_9SAUR</name>
<proteinExistence type="predicted"/>
<evidence type="ECO:0000313" key="2">
    <source>
        <dbReference type="Proteomes" id="UP001142489"/>
    </source>
</evidence>
<dbReference type="OrthoDB" id="5920357at2759"/>
<feature type="non-terminal residue" evidence="1">
    <location>
        <position position="133"/>
    </location>
</feature>
<protein>
    <submittedName>
        <fullName evidence="1">Uncharacterized protein</fullName>
    </submittedName>
</protein>
<evidence type="ECO:0000313" key="1">
    <source>
        <dbReference type="EMBL" id="KAJ7344907.1"/>
    </source>
</evidence>